<evidence type="ECO:0000313" key="2">
    <source>
        <dbReference type="EMBL" id="SJX63078.1"/>
    </source>
</evidence>
<accession>A0A2N8UEA2</accession>
<dbReference type="EMBL" id="LT795060">
    <property type="protein sequence ID" value="SJX63078.1"/>
    <property type="molecule type" value="Genomic_DNA"/>
</dbReference>
<organism evidence="2 3">
    <name type="scientific">Sporisorium reilianum f. sp. reilianum</name>
    <dbReference type="NCBI Taxonomy" id="72559"/>
    <lineage>
        <taxon>Eukaryota</taxon>
        <taxon>Fungi</taxon>
        <taxon>Dikarya</taxon>
        <taxon>Basidiomycota</taxon>
        <taxon>Ustilaginomycotina</taxon>
        <taxon>Ustilaginomycetes</taxon>
        <taxon>Ustilaginales</taxon>
        <taxon>Ustilaginaceae</taxon>
        <taxon>Sporisorium</taxon>
    </lineage>
</organism>
<gene>
    <name evidence="2" type="ORF">SRS1_13904</name>
</gene>
<proteinExistence type="predicted"/>
<reference evidence="2 3" key="1">
    <citation type="submission" date="2017-02" db="EMBL/GenBank/DDBJ databases">
        <authorList>
            <person name="Peterson S.W."/>
        </authorList>
    </citation>
    <scope>NUCLEOTIDE SEQUENCE [LARGE SCALE GENOMIC DNA]</scope>
    <source>
        <strain evidence="2 3">SRS1_H2-8</strain>
    </source>
</reference>
<evidence type="ECO:0000313" key="3">
    <source>
        <dbReference type="Proteomes" id="UP000239563"/>
    </source>
</evidence>
<feature type="chain" id="PRO_5014905987" evidence="1">
    <location>
        <begin position="24"/>
        <end position="134"/>
    </location>
</feature>
<name>A0A2N8UEA2_9BASI</name>
<protein>
    <submittedName>
        <fullName evidence="2">Uncharacterized protein</fullName>
    </submittedName>
</protein>
<evidence type="ECO:0000256" key="1">
    <source>
        <dbReference type="SAM" id="SignalP"/>
    </source>
</evidence>
<dbReference type="Proteomes" id="UP000239563">
    <property type="component" value="Chromosome VII"/>
</dbReference>
<feature type="signal peptide" evidence="1">
    <location>
        <begin position="1"/>
        <end position="23"/>
    </location>
</feature>
<dbReference type="AlphaFoldDB" id="A0A2N8UEA2"/>
<keyword evidence="1" id="KW-0732">Signal</keyword>
<sequence>MTSLGFARVLLALVLLLAASVWSFRVPEEKAVWVHGMSIDESINTLKSEIVHALRGKPNAINPPLDSVHDFFNEMEQRGRFTEHLLGHEWNDWFEGWIARKEEEIGRLRREEEREAQANAINEAFNKRRGQQGR</sequence>